<protein>
    <submittedName>
        <fullName evidence="4">Putative hydrolase YxeP</fullName>
        <ecNumber evidence="4">3.-.-.-</ecNumber>
    </submittedName>
</protein>
<dbReference type="PIRSF" id="PIRSF005962">
    <property type="entry name" value="Pept_M20D_amidohydro"/>
    <property type="match status" value="1"/>
</dbReference>
<dbReference type="STRING" id="36847.CLNEO_15260"/>
<comment type="cofactor">
    <cofactor evidence="2">
        <name>Mn(2+)</name>
        <dbReference type="ChEBI" id="CHEBI:29035"/>
    </cofactor>
    <text evidence="2">The Mn(2+) ion enhances activity.</text>
</comment>
<evidence type="ECO:0000313" key="5">
    <source>
        <dbReference type="Proteomes" id="UP000070539"/>
    </source>
</evidence>
<feature type="domain" description="Peptidase M20 dimerisation" evidence="3">
    <location>
        <begin position="182"/>
        <end position="257"/>
    </location>
</feature>
<dbReference type="Pfam" id="PF07687">
    <property type="entry name" value="M20_dimer"/>
    <property type="match status" value="1"/>
</dbReference>
<dbReference type="InterPro" id="IPR017439">
    <property type="entry name" value="Amidohydrolase"/>
</dbReference>
<gene>
    <name evidence="4" type="primary">yxeP_1</name>
    <name evidence="4" type="ORF">CLNEO_15260</name>
</gene>
<dbReference type="Gene3D" id="3.40.630.10">
    <property type="entry name" value="Zn peptidases"/>
    <property type="match status" value="1"/>
</dbReference>
<evidence type="ECO:0000256" key="2">
    <source>
        <dbReference type="PIRSR" id="PIRSR005962-1"/>
    </source>
</evidence>
<dbReference type="Gene3D" id="3.30.70.360">
    <property type="match status" value="1"/>
</dbReference>
<proteinExistence type="predicted"/>
<dbReference type="PANTHER" id="PTHR11014">
    <property type="entry name" value="PEPTIDASE M20 FAMILY MEMBER"/>
    <property type="match status" value="1"/>
</dbReference>
<dbReference type="InterPro" id="IPR011650">
    <property type="entry name" value="Peptidase_M20_dimer"/>
</dbReference>
<dbReference type="Pfam" id="PF01546">
    <property type="entry name" value="Peptidase_M20"/>
    <property type="match status" value="1"/>
</dbReference>
<dbReference type="PATRIC" id="fig|36847.3.peg.1781"/>
<dbReference type="PANTHER" id="PTHR11014:SF63">
    <property type="entry name" value="METALLOPEPTIDASE, PUTATIVE (AFU_ORTHOLOGUE AFUA_6G09600)-RELATED"/>
    <property type="match status" value="1"/>
</dbReference>
<reference evidence="4 5" key="1">
    <citation type="submission" date="2016-01" db="EMBL/GenBank/DDBJ databases">
        <title>Genome sequence of Clostridium neopropionicum X4, DSM-3847.</title>
        <authorList>
            <person name="Poehlein A."/>
            <person name="Beck M.H."/>
            <person name="Bengelsdorf F.R."/>
            <person name="Daniel R."/>
            <person name="Duerre P."/>
        </authorList>
    </citation>
    <scope>NUCLEOTIDE SEQUENCE [LARGE SCALE GENOMIC DNA]</scope>
    <source>
        <strain evidence="4 5">DSM-3847</strain>
    </source>
</reference>
<dbReference type="SUPFAM" id="SSF55031">
    <property type="entry name" value="Bacterial exopeptidase dimerisation domain"/>
    <property type="match status" value="1"/>
</dbReference>
<comment type="caution">
    <text evidence="4">The sequence shown here is derived from an EMBL/GenBank/DDBJ whole genome shotgun (WGS) entry which is preliminary data.</text>
</comment>
<keyword evidence="1 4" id="KW-0378">Hydrolase</keyword>
<dbReference type="RefSeq" id="WP_066086915.1">
    <property type="nucleotide sequence ID" value="NZ_LRVM01000004.1"/>
</dbReference>
<sequence length="389" mass="43463">MLNFEDYKQEVIELRRHFHRHPELGFQEYETSRFIQEYLTDLGLEPKTIAKTGVVSLIKGKYPGKTLLLRADMDALAIQEENDVEYISENPGVMHACGHDGHIAMLLVAAKILSRRTEDIHGTIKLVFQPNEEEDGASFLVKEGVLENPRVDSSFAIHLWTPIPSGYIGLKSGPVMAEMYNFKIVLRGKGGHTSSPQNSVDPIVCAANIIQTVQSIQTREIDPLEPTVIMFGKIQGGTSSNIIADTVEMEGTLRYLYDGDDEGVQQPRRRFKRMVEAICEAYRVSCEVEFLPSSYTVINEEKSVAFLKECVLNQIIDGNKVVPYCCMGGEDFSEYINHNNIPGALVFVGTGNPAVGSDIPHHRCDFNIDEKTLLTGVKIHVLTALEYLK</sequence>
<dbReference type="NCBIfam" id="TIGR01891">
    <property type="entry name" value="amidohydrolases"/>
    <property type="match status" value="1"/>
</dbReference>
<dbReference type="FunFam" id="3.30.70.360:FF:000001">
    <property type="entry name" value="N-acetyldiaminopimelate deacetylase"/>
    <property type="match status" value="1"/>
</dbReference>
<evidence type="ECO:0000313" key="4">
    <source>
        <dbReference type="EMBL" id="KXL52984.1"/>
    </source>
</evidence>
<keyword evidence="2" id="KW-0464">Manganese</keyword>
<name>A0A136WEQ8_9FIRM</name>
<organism evidence="4 5">
    <name type="scientific">Anaerotignum neopropionicum</name>
    <dbReference type="NCBI Taxonomy" id="36847"/>
    <lineage>
        <taxon>Bacteria</taxon>
        <taxon>Bacillati</taxon>
        <taxon>Bacillota</taxon>
        <taxon>Clostridia</taxon>
        <taxon>Lachnospirales</taxon>
        <taxon>Anaerotignaceae</taxon>
        <taxon>Anaerotignum</taxon>
    </lineage>
</organism>
<dbReference type="InterPro" id="IPR036264">
    <property type="entry name" value="Bact_exopeptidase_dim_dom"/>
</dbReference>
<feature type="binding site" evidence="2">
    <location>
        <position position="133"/>
    </location>
    <ligand>
        <name>Mn(2+)</name>
        <dbReference type="ChEBI" id="CHEBI:29035"/>
        <label>2</label>
    </ligand>
</feature>
<feature type="binding site" evidence="2">
    <location>
        <position position="362"/>
    </location>
    <ligand>
        <name>Mn(2+)</name>
        <dbReference type="ChEBI" id="CHEBI:29035"/>
        <label>2</label>
    </ligand>
</feature>
<feature type="binding site" evidence="2">
    <location>
        <position position="97"/>
    </location>
    <ligand>
        <name>Mn(2+)</name>
        <dbReference type="ChEBI" id="CHEBI:29035"/>
        <label>2</label>
    </ligand>
</feature>
<evidence type="ECO:0000256" key="1">
    <source>
        <dbReference type="ARBA" id="ARBA00022801"/>
    </source>
</evidence>
<dbReference type="InterPro" id="IPR002933">
    <property type="entry name" value="Peptidase_M20"/>
</dbReference>
<dbReference type="GO" id="GO:0050118">
    <property type="term" value="F:N-acetyldiaminopimelate deacetylase activity"/>
    <property type="evidence" value="ECO:0007669"/>
    <property type="project" value="UniProtKB-ARBA"/>
</dbReference>
<dbReference type="EMBL" id="LRVM01000004">
    <property type="protein sequence ID" value="KXL52984.1"/>
    <property type="molecule type" value="Genomic_DNA"/>
</dbReference>
<dbReference type="Proteomes" id="UP000070539">
    <property type="component" value="Unassembled WGS sequence"/>
</dbReference>
<dbReference type="GO" id="GO:0046872">
    <property type="term" value="F:metal ion binding"/>
    <property type="evidence" value="ECO:0007669"/>
    <property type="project" value="UniProtKB-KW"/>
</dbReference>
<dbReference type="AlphaFoldDB" id="A0A136WEQ8"/>
<feature type="binding site" evidence="2">
    <location>
        <position position="99"/>
    </location>
    <ligand>
        <name>Mn(2+)</name>
        <dbReference type="ChEBI" id="CHEBI:29035"/>
        <label>2</label>
    </ligand>
</feature>
<keyword evidence="5" id="KW-1185">Reference proteome</keyword>
<dbReference type="SUPFAM" id="SSF53187">
    <property type="entry name" value="Zn-dependent exopeptidases"/>
    <property type="match status" value="1"/>
</dbReference>
<dbReference type="OrthoDB" id="9776731at2"/>
<accession>A0A136WEQ8</accession>
<dbReference type="EC" id="3.-.-.-" evidence="4"/>
<dbReference type="GO" id="GO:0019877">
    <property type="term" value="P:diaminopimelate biosynthetic process"/>
    <property type="evidence" value="ECO:0007669"/>
    <property type="project" value="UniProtKB-ARBA"/>
</dbReference>
<feature type="binding site" evidence="2">
    <location>
        <position position="158"/>
    </location>
    <ligand>
        <name>Mn(2+)</name>
        <dbReference type="ChEBI" id="CHEBI:29035"/>
        <label>2</label>
    </ligand>
</feature>
<keyword evidence="2" id="KW-0479">Metal-binding</keyword>
<evidence type="ECO:0000259" key="3">
    <source>
        <dbReference type="Pfam" id="PF07687"/>
    </source>
</evidence>